<dbReference type="OrthoDB" id="180844at2"/>
<dbReference type="KEGG" id="elut:CKA38_06325"/>
<evidence type="ECO:0000256" key="3">
    <source>
        <dbReference type="ARBA" id="ARBA00022692"/>
    </source>
</evidence>
<evidence type="ECO:0000259" key="7">
    <source>
        <dbReference type="Pfam" id="PF03176"/>
    </source>
</evidence>
<keyword evidence="9" id="KW-1185">Reference proteome</keyword>
<keyword evidence="4 6" id="KW-1133">Transmembrane helix</keyword>
<feature type="domain" description="Membrane transport protein MMPL" evidence="7">
    <location>
        <begin position="239"/>
        <end position="413"/>
    </location>
</feature>
<dbReference type="GO" id="GO:0005886">
    <property type="term" value="C:plasma membrane"/>
    <property type="evidence" value="ECO:0007669"/>
    <property type="project" value="UniProtKB-SubCell"/>
</dbReference>
<feature type="transmembrane region" description="Helical" evidence="6">
    <location>
        <begin position="373"/>
        <end position="394"/>
    </location>
</feature>
<dbReference type="EMBL" id="CP023004">
    <property type="protein sequence ID" value="AWI08919.1"/>
    <property type="molecule type" value="Genomic_DNA"/>
</dbReference>
<accession>A0A2U8E210</accession>
<dbReference type="AlphaFoldDB" id="A0A2U8E210"/>
<dbReference type="SUPFAM" id="SSF82866">
    <property type="entry name" value="Multidrug efflux transporter AcrB transmembrane domain"/>
    <property type="match status" value="2"/>
</dbReference>
<dbReference type="Pfam" id="PF03176">
    <property type="entry name" value="MMPL"/>
    <property type="match status" value="1"/>
</dbReference>
<evidence type="ECO:0000256" key="2">
    <source>
        <dbReference type="ARBA" id="ARBA00022475"/>
    </source>
</evidence>
<dbReference type="Proteomes" id="UP000244896">
    <property type="component" value="Chromosome"/>
</dbReference>
<dbReference type="RefSeq" id="WP_108824731.1">
    <property type="nucleotide sequence ID" value="NZ_CP023004.1"/>
</dbReference>
<evidence type="ECO:0000313" key="9">
    <source>
        <dbReference type="Proteomes" id="UP000244896"/>
    </source>
</evidence>
<feature type="transmembrane region" description="Helical" evidence="6">
    <location>
        <begin position="400"/>
        <end position="418"/>
    </location>
</feature>
<feature type="transmembrane region" description="Helical" evidence="6">
    <location>
        <begin position="278"/>
        <end position="297"/>
    </location>
</feature>
<reference evidence="8 9" key="1">
    <citation type="journal article" date="2018" name="Syst. Appl. Microbiol.">
        <title>Ereboglobus luteus gen. nov. sp. nov. from cockroach guts, and new insights into the oxygen relationship of the genera Opitutus and Didymococcus (Verrucomicrobia: Opitutaceae).</title>
        <authorList>
            <person name="Tegtmeier D."/>
            <person name="Belitz A."/>
            <person name="Radek R."/>
            <person name="Heimerl T."/>
            <person name="Brune A."/>
        </authorList>
    </citation>
    <scope>NUCLEOTIDE SEQUENCE [LARGE SCALE GENOMIC DNA]</scope>
    <source>
        <strain evidence="8 9">Ho45</strain>
    </source>
</reference>
<evidence type="ECO:0000256" key="6">
    <source>
        <dbReference type="SAM" id="Phobius"/>
    </source>
</evidence>
<feature type="transmembrane region" description="Helical" evidence="6">
    <location>
        <begin position="756"/>
        <end position="789"/>
    </location>
</feature>
<sequence length="803" mass="86367">MSLLRKTPARLLLIAGLLAGAAWLASLDFGKKFTSDILELIPPTERSPELAVVRSLANEKQARVALFALNAPGSDDDTRERAARAFTAALLASDAFAEAEILSDSISRNDLAKQIFNQRLDLLLPGWLAKNEIAFLGARASRPQDNPSNGGRDARAPGDNAFAEWLAEKTAADLEHFMARPEALAFAELIPADPLLLLPELVEKVQALDTSSDAPVDTALIWTLTRENPLHDAGQKPVFDAVDAARAAAQTVASGTEIRWAAISRFAAESKRSIMQELFVGTPLTLFVVLGIAVLCLPRILGALNLAPVVFGALLGACIAVTLCFEHVHFLVFVLGLMLAGVSIDYGFYLYLQPQKNPGEPYAAKVRRLMKPLLGSALTTVLGFSLLLFSDLALIRQLGVFVSAGLLCALVTAVLWFAQIKNPNMQARAFASAQLEHSPRARRAAIALLCAGALVALLGPWRLHWHDSTQDLQPRLPQLAGEAIDVRQLFGDSAARTVYLTRGETIADARASLEKFTAWHGAQFPDAATASLGYALPLRADYDALPARIETLRGFPDALRDALGRHGFDAAEFAPFFAAWEKFSSFEREGARKARPYDDVVANLSSSLHGQTALLMADTPGASFLLTVADHPAPADDPPAELATTSLNQLESLNKLFARYRLSALRLSIIGLVLVGLSMWAIYGVKRGSLIFTTPVFSCLFTFGVLGLCGVTLNLFHLLGAFLGVCLSHNYAIFTAENDARKERPPPSIRLSAFSTAASFGVLACSGIPVVSALGVTVALIVLSALAIVELKRVAKFQKPHQT</sequence>
<gene>
    <name evidence="8" type="ORF">CKA38_06325</name>
</gene>
<feature type="transmembrane region" description="Helical" evidence="6">
    <location>
        <begin position="304"/>
        <end position="323"/>
    </location>
</feature>
<dbReference type="PANTHER" id="PTHR33406">
    <property type="entry name" value="MEMBRANE PROTEIN MJ1562-RELATED"/>
    <property type="match status" value="1"/>
</dbReference>
<name>A0A2U8E210_9BACT</name>
<comment type="subcellular location">
    <subcellularLocation>
        <location evidence="1">Cell membrane</location>
        <topology evidence="1">Multi-pass membrane protein</topology>
    </subcellularLocation>
</comment>
<evidence type="ECO:0000313" key="8">
    <source>
        <dbReference type="EMBL" id="AWI08919.1"/>
    </source>
</evidence>
<evidence type="ECO:0000256" key="4">
    <source>
        <dbReference type="ARBA" id="ARBA00022989"/>
    </source>
</evidence>
<feature type="transmembrane region" description="Helical" evidence="6">
    <location>
        <begin position="715"/>
        <end position="736"/>
    </location>
</feature>
<dbReference type="PANTHER" id="PTHR33406:SF13">
    <property type="entry name" value="MEMBRANE PROTEIN YDFJ"/>
    <property type="match status" value="1"/>
</dbReference>
<keyword evidence="2" id="KW-1003">Cell membrane</keyword>
<feature type="transmembrane region" description="Helical" evidence="6">
    <location>
        <begin position="329"/>
        <end position="352"/>
    </location>
</feature>
<feature type="transmembrane region" description="Helical" evidence="6">
    <location>
        <begin position="664"/>
        <end position="683"/>
    </location>
</feature>
<organism evidence="8 9">
    <name type="scientific">Ereboglobus luteus</name>
    <dbReference type="NCBI Taxonomy" id="1796921"/>
    <lineage>
        <taxon>Bacteria</taxon>
        <taxon>Pseudomonadati</taxon>
        <taxon>Verrucomicrobiota</taxon>
        <taxon>Opitutia</taxon>
        <taxon>Opitutales</taxon>
        <taxon>Opitutaceae</taxon>
        <taxon>Ereboglobus</taxon>
    </lineage>
</organism>
<dbReference type="InterPro" id="IPR050545">
    <property type="entry name" value="Mycobact_MmpL"/>
</dbReference>
<dbReference type="Gene3D" id="1.20.1640.10">
    <property type="entry name" value="Multidrug efflux transporter AcrB transmembrane domain"/>
    <property type="match status" value="2"/>
</dbReference>
<dbReference type="InterPro" id="IPR004869">
    <property type="entry name" value="MMPL_dom"/>
</dbReference>
<feature type="transmembrane region" description="Helical" evidence="6">
    <location>
        <begin position="689"/>
        <end position="708"/>
    </location>
</feature>
<keyword evidence="3 6" id="KW-0812">Transmembrane</keyword>
<proteinExistence type="predicted"/>
<keyword evidence="5 6" id="KW-0472">Membrane</keyword>
<evidence type="ECO:0000256" key="5">
    <source>
        <dbReference type="ARBA" id="ARBA00023136"/>
    </source>
</evidence>
<protein>
    <recommendedName>
        <fullName evidence="7">Membrane transport protein MMPL domain-containing protein</fullName>
    </recommendedName>
</protein>
<evidence type="ECO:0000256" key="1">
    <source>
        <dbReference type="ARBA" id="ARBA00004651"/>
    </source>
</evidence>